<proteinExistence type="predicted"/>
<dbReference type="KEGG" id="nsr:NS506_02959"/>
<reference evidence="1 4" key="3">
    <citation type="submission" date="2016-10" db="EMBL/GenBank/DDBJ databases">
        <title>Genome sequence of Nocardia seriolae strain EM150506, isolated from Anguila japonica.</title>
        <authorList>
            <person name="Han H.-J."/>
        </authorList>
    </citation>
    <scope>NUCLEOTIDE SEQUENCE [LARGE SCALE GENOMIC DNA]</scope>
    <source>
        <strain evidence="1 4">EM150506</strain>
    </source>
</reference>
<evidence type="ECO:0000313" key="3">
    <source>
        <dbReference type="Proteomes" id="UP000037179"/>
    </source>
</evidence>
<accession>A0ABC9YTY5</accession>
<reference evidence="3" key="1">
    <citation type="submission" date="2015-07" db="EMBL/GenBank/DDBJ databases">
        <title>Nocardia seriolae U-1 whole genome shotgun sequence.</title>
        <authorList>
            <person name="Imajoh M."/>
            <person name="Fukumoto Y."/>
            <person name="Sukeda M."/>
            <person name="Yamane J."/>
            <person name="Yamasaki K."/>
            <person name="Shimizu M."/>
            <person name="Ohnishi K."/>
            <person name="Oshima S."/>
        </authorList>
    </citation>
    <scope>NUCLEOTIDE SEQUENCE [LARGE SCALE GENOMIC DNA]</scope>
    <source>
        <strain evidence="3">U-1</strain>
    </source>
</reference>
<dbReference type="AlphaFoldDB" id="A0ABC9YTY5"/>
<dbReference type="Proteomes" id="UP000180166">
    <property type="component" value="Chromosome"/>
</dbReference>
<sequence length="97" mass="10385">MSLELLLQSPPDEPYPQLVSRLRRPLSGWFFEAMAMMTISPMPTPTQINPPATVDLLPLLAAALTASYSRKATPGKIRLATPLPGLTNGVSPEQGTG</sequence>
<dbReference type="EMBL" id="BBYQ01000045">
    <property type="protein sequence ID" value="GAP28914.1"/>
    <property type="molecule type" value="Genomic_DNA"/>
</dbReference>
<keyword evidence="3" id="KW-1185">Reference proteome</keyword>
<dbReference type="RefSeq" id="WP_033087017.1">
    <property type="nucleotide sequence ID" value="NZ_AP017900.1"/>
</dbReference>
<reference evidence="2 3" key="2">
    <citation type="journal article" date="2016" name="Genome Announc.">
        <title>Draft Genome Sequence of Erythromycin- and Oxytetracycline-Sensitive Nocardia seriolae Strain U-1 (NBRC 110359).</title>
        <authorList>
            <person name="Imajoh M."/>
            <person name="Sukeda M."/>
            <person name="Shimizu M."/>
            <person name="Yamane J."/>
            <person name="Ohnishi K."/>
            <person name="Oshima S."/>
        </authorList>
    </citation>
    <scope>NUCLEOTIDE SEQUENCE [LARGE SCALE GENOMIC DNA]</scope>
    <source>
        <strain evidence="2 3">U-1</strain>
    </source>
</reference>
<dbReference type="Proteomes" id="UP000037179">
    <property type="component" value="Unassembled WGS sequence"/>
</dbReference>
<organism evidence="2 3">
    <name type="scientific">Nocardia seriolae</name>
    <dbReference type="NCBI Taxonomy" id="37332"/>
    <lineage>
        <taxon>Bacteria</taxon>
        <taxon>Bacillati</taxon>
        <taxon>Actinomycetota</taxon>
        <taxon>Actinomycetes</taxon>
        <taxon>Mycobacteriales</taxon>
        <taxon>Nocardiaceae</taxon>
        <taxon>Nocardia</taxon>
    </lineage>
</organism>
<name>A0ABC9YTY5_9NOCA</name>
<protein>
    <submittedName>
        <fullName evidence="2">Uncharacterized protein</fullName>
    </submittedName>
</protein>
<dbReference type="GeneID" id="93369383"/>
<evidence type="ECO:0000313" key="2">
    <source>
        <dbReference type="EMBL" id="GAP28914.1"/>
    </source>
</evidence>
<dbReference type="EMBL" id="CP017839">
    <property type="protein sequence ID" value="APA97018.1"/>
    <property type="molecule type" value="Genomic_DNA"/>
</dbReference>
<gene>
    <name evidence="1" type="ORF">NS506_02959</name>
    <name evidence="2" type="ORF">NSK11_contig00045-0051</name>
</gene>
<evidence type="ECO:0000313" key="4">
    <source>
        <dbReference type="Proteomes" id="UP000180166"/>
    </source>
</evidence>
<evidence type="ECO:0000313" key="1">
    <source>
        <dbReference type="EMBL" id="APA97018.1"/>
    </source>
</evidence>